<sequence>MQKRENRSPIVILPAIEARRWGDFGFLLPESVLGFPPQAASGKPQRPELFSYRKRGKVASCPSTGIVPLSLLFDRSMSESMDKLENEDGIGPSNALWERSRTPRLCRFPNSGGMTVERWLWPRFRTLR</sequence>
<gene>
    <name evidence="1" type="ORF">IEQ34_010733</name>
</gene>
<proteinExistence type="predicted"/>
<dbReference type="EMBL" id="JAGFBR010000010">
    <property type="protein sequence ID" value="KAH0460070.1"/>
    <property type="molecule type" value="Genomic_DNA"/>
</dbReference>
<keyword evidence="2" id="KW-1185">Reference proteome</keyword>
<organism evidence="1 2">
    <name type="scientific">Dendrobium chrysotoxum</name>
    <name type="common">Orchid</name>
    <dbReference type="NCBI Taxonomy" id="161865"/>
    <lineage>
        <taxon>Eukaryota</taxon>
        <taxon>Viridiplantae</taxon>
        <taxon>Streptophyta</taxon>
        <taxon>Embryophyta</taxon>
        <taxon>Tracheophyta</taxon>
        <taxon>Spermatophyta</taxon>
        <taxon>Magnoliopsida</taxon>
        <taxon>Liliopsida</taxon>
        <taxon>Asparagales</taxon>
        <taxon>Orchidaceae</taxon>
        <taxon>Epidendroideae</taxon>
        <taxon>Malaxideae</taxon>
        <taxon>Dendrobiinae</taxon>
        <taxon>Dendrobium</taxon>
    </lineage>
</organism>
<accession>A0AAV7GXW0</accession>
<name>A0AAV7GXW0_DENCH</name>
<dbReference type="Proteomes" id="UP000775213">
    <property type="component" value="Unassembled WGS sequence"/>
</dbReference>
<reference evidence="1 2" key="1">
    <citation type="journal article" date="2021" name="Hortic Res">
        <title>Chromosome-scale assembly of the Dendrobium chrysotoxum genome enhances the understanding of orchid evolution.</title>
        <authorList>
            <person name="Zhang Y."/>
            <person name="Zhang G.Q."/>
            <person name="Zhang D."/>
            <person name="Liu X.D."/>
            <person name="Xu X.Y."/>
            <person name="Sun W.H."/>
            <person name="Yu X."/>
            <person name="Zhu X."/>
            <person name="Wang Z.W."/>
            <person name="Zhao X."/>
            <person name="Zhong W.Y."/>
            <person name="Chen H."/>
            <person name="Yin W.L."/>
            <person name="Huang T."/>
            <person name="Niu S.C."/>
            <person name="Liu Z.J."/>
        </authorList>
    </citation>
    <scope>NUCLEOTIDE SEQUENCE [LARGE SCALE GENOMIC DNA]</scope>
    <source>
        <strain evidence="1">Lindl</strain>
    </source>
</reference>
<protein>
    <submittedName>
        <fullName evidence="1">Uncharacterized protein</fullName>
    </submittedName>
</protein>
<comment type="caution">
    <text evidence="1">The sequence shown here is derived from an EMBL/GenBank/DDBJ whole genome shotgun (WGS) entry which is preliminary data.</text>
</comment>
<evidence type="ECO:0000313" key="1">
    <source>
        <dbReference type="EMBL" id="KAH0460070.1"/>
    </source>
</evidence>
<evidence type="ECO:0000313" key="2">
    <source>
        <dbReference type="Proteomes" id="UP000775213"/>
    </source>
</evidence>
<dbReference type="AlphaFoldDB" id="A0AAV7GXW0"/>